<dbReference type="PROSITE" id="PS51371">
    <property type="entry name" value="CBS"/>
    <property type="match status" value="2"/>
</dbReference>
<dbReference type="AlphaFoldDB" id="A0A0L6W6A6"/>
<dbReference type="CDD" id="cd04586">
    <property type="entry name" value="CBS_pair_BON_assoc"/>
    <property type="match status" value="1"/>
</dbReference>
<gene>
    <name evidence="4" type="ORF">Tfer_0834</name>
</gene>
<evidence type="ECO:0000256" key="1">
    <source>
        <dbReference type="ARBA" id="ARBA00023122"/>
    </source>
</evidence>
<evidence type="ECO:0000313" key="5">
    <source>
        <dbReference type="Proteomes" id="UP000037175"/>
    </source>
</evidence>
<dbReference type="InterPro" id="IPR000644">
    <property type="entry name" value="CBS_dom"/>
</dbReference>
<dbReference type="PANTHER" id="PTHR43080">
    <property type="entry name" value="CBS DOMAIN-CONTAINING PROTEIN CBSX3, MITOCHONDRIAL"/>
    <property type="match status" value="1"/>
</dbReference>
<proteinExistence type="predicted"/>
<feature type="domain" description="CBS" evidence="3">
    <location>
        <begin position="7"/>
        <end position="64"/>
    </location>
</feature>
<evidence type="ECO:0000259" key="3">
    <source>
        <dbReference type="PROSITE" id="PS51371"/>
    </source>
</evidence>
<reference evidence="5" key="1">
    <citation type="submission" date="2015-07" db="EMBL/GenBank/DDBJ databases">
        <title>Complete Genome of Thermincola ferriacetica strain Z-0001T.</title>
        <authorList>
            <person name="Lusk B."/>
            <person name="Badalamenti J.P."/>
            <person name="Parameswaran P."/>
            <person name="Bond D.R."/>
            <person name="Torres C.I."/>
        </authorList>
    </citation>
    <scope>NUCLEOTIDE SEQUENCE [LARGE SCALE GENOMIC DNA]</scope>
    <source>
        <strain evidence="5">Z-0001</strain>
    </source>
</reference>
<dbReference type="EMBL" id="LGTE01000003">
    <property type="protein sequence ID" value="KNZ70644.1"/>
    <property type="molecule type" value="Genomic_DNA"/>
</dbReference>
<dbReference type="SMART" id="SM00116">
    <property type="entry name" value="CBS"/>
    <property type="match status" value="2"/>
</dbReference>
<dbReference type="Pfam" id="PF00571">
    <property type="entry name" value="CBS"/>
    <property type="match status" value="2"/>
</dbReference>
<sequence>MLAKEVMHTNVLTGKPENSIQELIRMMLNFNVSMLPIVDDNLKVLGVVTEGDIIYRAYSDGEPVDVGVAFLGKLREMIKSINKRSGTTAREVMTEELFTASEDTPISEIARVMVREKIKNVPILADGKLVGLVSRRDIMRLVMEGKL</sequence>
<dbReference type="InterPro" id="IPR046342">
    <property type="entry name" value="CBS_dom_sf"/>
</dbReference>
<keyword evidence="5" id="KW-1185">Reference proteome</keyword>
<protein>
    <submittedName>
        <fullName evidence="4">Putative signal transduction protein</fullName>
    </submittedName>
</protein>
<evidence type="ECO:0000313" key="4">
    <source>
        <dbReference type="EMBL" id="KNZ70644.1"/>
    </source>
</evidence>
<dbReference type="InterPro" id="IPR051257">
    <property type="entry name" value="Diverse_CBS-Domain"/>
</dbReference>
<accession>A0A0L6W6A6</accession>
<dbReference type="SUPFAM" id="SSF54631">
    <property type="entry name" value="CBS-domain pair"/>
    <property type="match status" value="1"/>
</dbReference>
<dbReference type="Proteomes" id="UP000037175">
    <property type="component" value="Unassembled WGS sequence"/>
</dbReference>
<dbReference type="RefSeq" id="WP_052216981.1">
    <property type="nucleotide sequence ID" value="NZ_LGTE01000003.1"/>
</dbReference>
<feature type="domain" description="CBS" evidence="3">
    <location>
        <begin position="93"/>
        <end position="147"/>
    </location>
</feature>
<evidence type="ECO:0000256" key="2">
    <source>
        <dbReference type="PROSITE-ProRule" id="PRU00703"/>
    </source>
</evidence>
<name>A0A0L6W6A6_9FIRM</name>
<dbReference type="Gene3D" id="3.10.580.10">
    <property type="entry name" value="CBS-domain"/>
    <property type="match status" value="1"/>
</dbReference>
<keyword evidence="1 2" id="KW-0129">CBS domain</keyword>
<organism evidence="4 5">
    <name type="scientific">Thermincola ferriacetica</name>
    <dbReference type="NCBI Taxonomy" id="281456"/>
    <lineage>
        <taxon>Bacteria</taxon>
        <taxon>Bacillati</taxon>
        <taxon>Bacillota</taxon>
        <taxon>Clostridia</taxon>
        <taxon>Eubacteriales</taxon>
        <taxon>Thermincolaceae</taxon>
        <taxon>Thermincola</taxon>
    </lineage>
</organism>
<dbReference type="PANTHER" id="PTHR43080:SF2">
    <property type="entry name" value="CBS DOMAIN-CONTAINING PROTEIN"/>
    <property type="match status" value="1"/>
</dbReference>
<comment type="caution">
    <text evidence="4">The sequence shown here is derived from an EMBL/GenBank/DDBJ whole genome shotgun (WGS) entry which is preliminary data.</text>
</comment>